<dbReference type="PROSITE" id="PS50883">
    <property type="entry name" value="EAL"/>
    <property type="match status" value="1"/>
</dbReference>
<evidence type="ECO:0000259" key="1">
    <source>
        <dbReference type="PROSITE" id="PS50883"/>
    </source>
</evidence>
<dbReference type="SMART" id="SM00267">
    <property type="entry name" value="GGDEF"/>
    <property type="match status" value="1"/>
</dbReference>
<proteinExistence type="predicted"/>
<sequence>MSDRGDASPAVHGLADRGSMLCAIEEAASRTTAEGYGAFICVSVDDLSAVNDAFGYEAGDILIDAAAERLRAISIPGVRLGRIGVETFGVLAGALGTDRARAERRCRELVDAVSAALTGKADLGSGVPIELSASIGFVIWTLPAFPRSAHGADAAGFIDAAYLRTADAFEIMKCADIARKRIVASETTKRARRFLPYMLEEAQERVHLISELRRGIRAGELRLYAQPIVDAERRLIGEEGLIRWLSPERGLVPPDSFIPLAEQTDVIVEIGEWVLEEACRILAEWSRDPRFRDVTFSVNLSARQLRTKDFAERLRELVSTHGVPAERLKLELTESVLQSDLESTIRMLTLLRADGILASLDDFGTGYSSLSYLHQLPVQQLKIDRSFVTTVAEDRQAAAIARTIVELGTTLGLQVVAEGVETEAQFAELRRIGVDAFQGYLFGKPRPVEELAAV</sequence>
<name>A0ABY4FPV9_9MICO</name>
<evidence type="ECO:0000313" key="3">
    <source>
        <dbReference type="Proteomes" id="UP000831786"/>
    </source>
</evidence>
<dbReference type="InterPro" id="IPR029787">
    <property type="entry name" value="Nucleotide_cyclase"/>
</dbReference>
<dbReference type="Gene3D" id="3.30.70.270">
    <property type="match status" value="1"/>
</dbReference>
<dbReference type="SUPFAM" id="SSF55073">
    <property type="entry name" value="Nucleotide cyclase"/>
    <property type="match status" value="1"/>
</dbReference>
<dbReference type="Pfam" id="PF00563">
    <property type="entry name" value="EAL"/>
    <property type="match status" value="1"/>
</dbReference>
<dbReference type="EMBL" id="CP095045">
    <property type="protein sequence ID" value="UOQ58287.1"/>
    <property type="molecule type" value="Genomic_DNA"/>
</dbReference>
<dbReference type="PANTHER" id="PTHR33121">
    <property type="entry name" value="CYCLIC DI-GMP PHOSPHODIESTERASE PDEF"/>
    <property type="match status" value="1"/>
</dbReference>
<dbReference type="Pfam" id="PF00990">
    <property type="entry name" value="GGDEF"/>
    <property type="match status" value="1"/>
</dbReference>
<dbReference type="SUPFAM" id="SSF141868">
    <property type="entry name" value="EAL domain-like"/>
    <property type="match status" value="1"/>
</dbReference>
<protein>
    <submittedName>
        <fullName evidence="2">GGDEF domain-containing phosphodiesterase</fullName>
    </submittedName>
</protein>
<dbReference type="SMART" id="SM00052">
    <property type="entry name" value="EAL"/>
    <property type="match status" value="1"/>
</dbReference>
<dbReference type="InterPro" id="IPR000160">
    <property type="entry name" value="GGDEF_dom"/>
</dbReference>
<keyword evidence="3" id="KW-1185">Reference proteome</keyword>
<dbReference type="Gene3D" id="3.20.20.450">
    <property type="entry name" value="EAL domain"/>
    <property type="match status" value="1"/>
</dbReference>
<gene>
    <name evidence="2" type="ORF">MUN78_05440</name>
</gene>
<dbReference type="InterPro" id="IPR001633">
    <property type="entry name" value="EAL_dom"/>
</dbReference>
<dbReference type="InterPro" id="IPR035919">
    <property type="entry name" value="EAL_sf"/>
</dbReference>
<dbReference type="CDD" id="cd01948">
    <property type="entry name" value="EAL"/>
    <property type="match status" value="1"/>
</dbReference>
<dbReference type="PANTHER" id="PTHR33121:SF70">
    <property type="entry name" value="SIGNALING PROTEIN YKOW"/>
    <property type="match status" value="1"/>
</dbReference>
<feature type="domain" description="EAL" evidence="1">
    <location>
        <begin position="205"/>
        <end position="454"/>
    </location>
</feature>
<organism evidence="2 3">
    <name type="scientific">Leucobacter allii</name>
    <dbReference type="NCBI Taxonomy" id="2932247"/>
    <lineage>
        <taxon>Bacteria</taxon>
        <taxon>Bacillati</taxon>
        <taxon>Actinomycetota</taxon>
        <taxon>Actinomycetes</taxon>
        <taxon>Micrococcales</taxon>
        <taxon>Microbacteriaceae</taxon>
        <taxon>Leucobacter</taxon>
    </lineage>
</organism>
<dbReference type="RefSeq" id="WP_244729329.1">
    <property type="nucleotide sequence ID" value="NZ_CP095045.1"/>
</dbReference>
<dbReference type="InterPro" id="IPR043128">
    <property type="entry name" value="Rev_trsase/Diguanyl_cyclase"/>
</dbReference>
<accession>A0ABY4FPV9</accession>
<reference evidence="2 3" key="1">
    <citation type="submission" date="2022-04" db="EMBL/GenBank/DDBJ databases">
        <title>Leucobacter sp. isolated from rhizosphere of garlic.</title>
        <authorList>
            <person name="Won M."/>
            <person name="Lee C.-M."/>
            <person name="Woen H.-Y."/>
            <person name="Kwon S.-W."/>
        </authorList>
    </citation>
    <scope>NUCLEOTIDE SEQUENCE [LARGE SCALE GENOMIC DNA]</scope>
    <source>
        <strain evidence="2 3">H21R-40</strain>
    </source>
</reference>
<evidence type="ECO:0000313" key="2">
    <source>
        <dbReference type="EMBL" id="UOQ58287.1"/>
    </source>
</evidence>
<dbReference type="InterPro" id="IPR050706">
    <property type="entry name" value="Cyclic-di-GMP_PDE-like"/>
</dbReference>
<dbReference type="Proteomes" id="UP000831786">
    <property type="component" value="Chromosome"/>
</dbReference>